<dbReference type="InterPro" id="IPR028939">
    <property type="entry name" value="P5C_Rdtase_cat_N"/>
</dbReference>
<dbReference type="Gene3D" id="3.40.50.720">
    <property type="entry name" value="NAD(P)-binding Rossmann-like Domain"/>
    <property type="match status" value="1"/>
</dbReference>
<keyword evidence="1" id="KW-0560">Oxidoreductase</keyword>
<dbReference type="OrthoDB" id="5524287at2"/>
<dbReference type="EMBL" id="RAWG01000023">
    <property type="protein sequence ID" value="RKH46395.1"/>
    <property type="molecule type" value="Genomic_DNA"/>
</dbReference>
<evidence type="ECO:0000313" key="4">
    <source>
        <dbReference type="Proteomes" id="UP000273405"/>
    </source>
</evidence>
<gene>
    <name evidence="3" type="ORF">D7X12_05590</name>
</gene>
<protein>
    <submittedName>
        <fullName evidence="3">NADP oxidoreductase</fullName>
    </submittedName>
</protein>
<organism evidence="3 4">
    <name type="scientific">Corallococcus sicarius</name>
    <dbReference type="NCBI Taxonomy" id="2316726"/>
    <lineage>
        <taxon>Bacteria</taxon>
        <taxon>Pseudomonadati</taxon>
        <taxon>Myxococcota</taxon>
        <taxon>Myxococcia</taxon>
        <taxon>Myxococcales</taxon>
        <taxon>Cystobacterineae</taxon>
        <taxon>Myxococcaceae</taxon>
        <taxon>Corallococcus</taxon>
    </lineage>
</organism>
<dbReference type="PANTHER" id="PTHR14239">
    <property type="entry name" value="DUDULIN-RELATED"/>
    <property type="match status" value="1"/>
</dbReference>
<evidence type="ECO:0000256" key="1">
    <source>
        <dbReference type="ARBA" id="ARBA00023002"/>
    </source>
</evidence>
<accession>A0A3A8NZ58</accession>
<dbReference type="SUPFAM" id="SSF51735">
    <property type="entry name" value="NAD(P)-binding Rossmann-fold domains"/>
    <property type="match status" value="1"/>
</dbReference>
<evidence type="ECO:0000313" key="3">
    <source>
        <dbReference type="EMBL" id="RKH46395.1"/>
    </source>
</evidence>
<sequence>MRLGVIGAGWLGATVGRLWVKAGHEVLFSSRHPEELVSMTRELGPRASAGTPRQAAEFGTVLLFAVPYEALPQLGRDLKQALRGKVVLDACNAPSGNDHALSREAQAEGVARTSAKYLPGTKLVRAFSAVDATAIEASAKRQSGKLGVPVAGDDAQAVQVALRLVRDAGCEPVMVGGLAAASSFQRGGPGFRANTTAPELRRLLGLPQGP</sequence>
<dbReference type="InterPro" id="IPR036291">
    <property type="entry name" value="NAD(P)-bd_dom_sf"/>
</dbReference>
<dbReference type="PANTHER" id="PTHR14239:SF10">
    <property type="entry name" value="REDUCTASE"/>
    <property type="match status" value="1"/>
</dbReference>
<dbReference type="GO" id="GO:0016491">
    <property type="term" value="F:oxidoreductase activity"/>
    <property type="evidence" value="ECO:0007669"/>
    <property type="project" value="UniProtKB-KW"/>
</dbReference>
<dbReference type="Pfam" id="PF03807">
    <property type="entry name" value="F420_oxidored"/>
    <property type="match status" value="1"/>
</dbReference>
<evidence type="ECO:0000259" key="2">
    <source>
        <dbReference type="Pfam" id="PF03807"/>
    </source>
</evidence>
<dbReference type="Proteomes" id="UP000273405">
    <property type="component" value="Unassembled WGS sequence"/>
</dbReference>
<keyword evidence="4" id="KW-1185">Reference proteome</keyword>
<dbReference type="AlphaFoldDB" id="A0A3A8NZ58"/>
<name>A0A3A8NZ58_9BACT</name>
<feature type="domain" description="Pyrroline-5-carboxylate reductase catalytic N-terminal" evidence="2">
    <location>
        <begin position="2"/>
        <end position="92"/>
    </location>
</feature>
<proteinExistence type="predicted"/>
<comment type="caution">
    <text evidence="3">The sequence shown here is derived from an EMBL/GenBank/DDBJ whole genome shotgun (WGS) entry which is preliminary data.</text>
</comment>
<dbReference type="InterPro" id="IPR051267">
    <property type="entry name" value="STEAP_metalloreductase"/>
</dbReference>
<reference evidence="4" key="1">
    <citation type="submission" date="2018-09" db="EMBL/GenBank/DDBJ databases">
        <authorList>
            <person name="Livingstone P.G."/>
            <person name="Whitworth D.E."/>
        </authorList>
    </citation>
    <scope>NUCLEOTIDE SEQUENCE [LARGE SCALE GENOMIC DNA]</scope>
    <source>
        <strain evidence="4">CA040B</strain>
    </source>
</reference>